<evidence type="ECO:0000313" key="1">
    <source>
        <dbReference type="EMBL" id="KPY63642.1"/>
    </source>
</evidence>
<protein>
    <submittedName>
        <fullName evidence="1">RepA</fullName>
    </submittedName>
</protein>
<evidence type="ECO:0000313" key="2">
    <source>
        <dbReference type="Proteomes" id="UP000050384"/>
    </source>
</evidence>
<dbReference type="Proteomes" id="UP000050384">
    <property type="component" value="Unassembled WGS sequence"/>
</dbReference>
<dbReference type="AlphaFoldDB" id="A0A0P9ZUL4"/>
<accession>A0A0P9ZUL4</accession>
<name>A0A0P9ZUL4_PSESX</name>
<proteinExistence type="predicted"/>
<comment type="caution">
    <text evidence="1">The sequence shown here is derived from an EMBL/GenBank/DDBJ whole genome shotgun (WGS) entry which is preliminary data.</text>
</comment>
<reference evidence="1 2" key="1">
    <citation type="submission" date="2015-09" db="EMBL/GenBank/DDBJ databases">
        <title>Genome announcement of multiple Pseudomonas syringae strains.</title>
        <authorList>
            <person name="Thakur S."/>
            <person name="Wang P.W."/>
            <person name="Gong Y."/>
            <person name="Weir B.S."/>
            <person name="Guttman D.S."/>
        </authorList>
    </citation>
    <scope>NUCLEOTIDE SEQUENCE [LARGE SCALE GENOMIC DNA]</scope>
    <source>
        <strain evidence="1 2">ICMP16929</strain>
    </source>
</reference>
<organism evidence="1 2">
    <name type="scientific">Pseudomonas syringae pv. spinaceae</name>
    <dbReference type="NCBI Taxonomy" id="264459"/>
    <lineage>
        <taxon>Bacteria</taxon>
        <taxon>Pseudomonadati</taxon>
        <taxon>Pseudomonadota</taxon>
        <taxon>Gammaproteobacteria</taxon>
        <taxon>Pseudomonadales</taxon>
        <taxon>Pseudomonadaceae</taxon>
        <taxon>Pseudomonas</taxon>
        <taxon>Pseudomonas syringae</taxon>
    </lineage>
</organism>
<gene>
    <name evidence="1" type="ORF">ALO94_200099</name>
</gene>
<dbReference type="EMBL" id="LJRI01001375">
    <property type="protein sequence ID" value="KPY63642.1"/>
    <property type="molecule type" value="Genomic_DNA"/>
</dbReference>
<sequence length="184" mass="19618">MNEGREPNASSGGGFGATLTRALLLLSQNTVGECGCFLRRRPSGAHHAVVAARWADRRCISGITSVQQVVSCPSDIAYDLDRLLARSAGLASTHPGDTVIPTLLFDLSNGRDRVCVSGFHCLTHGLAFGDLVPAHLSARDIEHLVRYGAARAFGAVEIKTALQDAVGEQVVKCWIGALDNQPWQ</sequence>